<feature type="domain" description="PiggyBac transposable element-derived protein" evidence="2">
    <location>
        <begin position="3"/>
        <end position="149"/>
    </location>
</feature>
<gene>
    <name evidence="3" type="ORF">g.7803</name>
</gene>
<dbReference type="InterPro" id="IPR029526">
    <property type="entry name" value="PGBD"/>
</dbReference>
<evidence type="ECO:0000313" key="3">
    <source>
        <dbReference type="EMBL" id="JAT35024.1"/>
    </source>
</evidence>
<dbReference type="EMBL" id="GEBQ01004953">
    <property type="protein sequence ID" value="JAT35024.1"/>
    <property type="molecule type" value="Transcribed_RNA"/>
</dbReference>
<dbReference type="PANTHER" id="PTHR46599:SF3">
    <property type="entry name" value="PIGGYBAC TRANSPOSABLE ELEMENT-DERIVED PROTEIN 4"/>
    <property type="match status" value="1"/>
</dbReference>
<evidence type="ECO:0000256" key="1">
    <source>
        <dbReference type="SAM" id="Phobius"/>
    </source>
</evidence>
<accession>A0A1B6MGI3</accession>
<keyword evidence="1" id="KW-1133">Transmembrane helix</keyword>
<name>A0A1B6MGI3_9HEMI</name>
<reference evidence="3" key="1">
    <citation type="submission" date="2015-11" db="EMBL/GenBank/DDBJ databases">
        <title>De novo transcriptome assembly of four potential Pierce s Disease insect vectors from Arizona vineyards.</title>
        <authorList>
            <person name="Tassone E.E."/>
        </authorList>
    </citation>
    <scope>NUCLEOTIDE SEQUENCE</scope>
</reference>
<sequence>MSNFLEKGRTLFADNFYNNVPLAEFLLKKKTYLCGTLRKDRRGNPKEVVKKNTKKGEIAAKQNRNSVKVMNWRDKRRVLMISTQLVNAGRNNRNGTPVMKPKCVLAYNAAKKGVDISDQLSSYYSPLRKTTKWYKKVAVEIILGTCVVNYFVLFNSTKEKKDQWNLLKFRTQLAKSLVAIKPEEPENDAIAVQQEPHAAGNNFNRFPFFVFK</sequence>
<feature type="transmembrane region" description="Helical" evidence="1">
    <location>
        <begin position="137"/>
        <end position="154"/>
    </location>
</feature>
<dbReference type="AlphaFoldDB" id="A0A1B6MGI3"/>
<evidence type="ECO:0000259" key="2">
    <source>
        <dbReference type="Pfam" id="PF13843"/>
    </source>
</evidence>
<organism evidence="3">
    <name type="scientific">Graphocephala atropunctata</name>
    <dbReference type="NCBI Taxonomy" id="36148"/>
    <lineage>
        <taxon>Eukaryota</taxon>
        <taxon>Metazoa</taxon>
        <taxon>Ecdysozoa</taxon>
        <taxon>Arthropoda</taxon>
        <taxon>Hexapoda</taxon>
        <taxon>Insecta</taxon>
        <taxon>Pterygota</taxon>
        <taxon>Neoptera</taxon>
        <taxon>Paraneoptera</taxon>
        <taxon>Hemiptera</taxon>
        <taxon>Auchenorrhyncha</taxon>
        <taxon>Membracoidea</taxon>
        <taxon>Cicadellidae</taxon>
        <taxon>Cicadellinae</taxon>
        <taxon>Cicadellini</taxon>
        <taxon>Graphocephala</taxon>
    </lineage>
</organism>
<protein>
    <recommendedName>
        <fullName evidence="2">PiggyBac transposable element-derived protein domain-containing protein</fullName>
    </recommendedName>
</protein>
<proteinExistence type="predicted"/>
<keyword evidence="1" id="KW-0472">Membrane</keyword>
<keyword evidence="1" id="KW-0812">Transmembrane</keyword>
<dbReference type="PANTHER" id="PTHR46599">
    <property type="entry name" value="PIGGYBAC TRANSPOSABLE ELEMENT-DERIVED PROTEIN 4"/>
    <property type="match status" value="1"/>
</dbReference>
<dbReference type="Pfam" id="PF13843">
    <property type="entry name" value="DDE_Tnp_1_7"/>
    <property type="match status" value="1"/>
</dbReference>